<accession>A0A227KFS4</accession>
<protein>
    <submittedName>
        <fullName evidence="2">Uncharacterized protein</fullName>
    </submittedName>
</protein>
<name>A0A227KFS4_9BURK</name>
<keyword evidence="1" id="KW-1133">Transmembrane helix</keyword>
<dbReference type="Proteomes" id="UP000214610">
    <property type="component" value="Unassembled WGS sequence"/>
</dbReference>
<reference evidence="3" key="1">
    <citation type="submission" date="2017-05" db="EMBL/GenBank/DDBJ databases">
        <title>Improved OligoMM genomes.</title>
        <authorList>
            <person name="Garzetti D."/>
        </authorList>
    </citation>
    <scope>NUCLEOTIDE SEQUENCE [LARGE SCALE GENOMIC DNA]</scope>
    <source>
        <strain evidence="3">YL45</strain>
    </source>
</reference>
<evidence type="ECO:0000313" key="2">
    <source>
        <dbReference type="EMBL" id="OXE45538.1"/>
    </source>
</evidence>
<feature type="transmembrane region" description="Helical" evidence="1">
    <location>
        <begin position="12"/>
        <end position="31"/>
    </location>
</feature>
<keyword evidence="1" id="KW-0812">Transmembrane</keyword>
<dbReference type="EMBL" id="NHMP01000009">
    <property type="protein sequence ID" value="OXE45538.1"/>
    <property type="molecule type" value="Genomic_DNA"/>
</dbReference>
<dbReference type="AlphaFoldDB" id="A0A227KFS4"/>
<dbReference type="GeneID" id="78361219"/>
<sequence>MAGRNTKYPVIALWNPIWTIVWSLLFSPVFGAFLQRTNWTEMGEPDKANQSGIWVALGLIFLGGYLFAEPFLPDANDFSQYYFLICWFIFYFLWLIFDGRFQVKAVADRYGSDFHHKLWGKPLMLGAGGLLLWTAISLTYIMGLVMMGFIKID</sequence>
<keyword evidence="1" id="KW-0472">Membrane</keyword>
<feature type="transmembrane region" description="Helical" evidence="1">
    <location>
        <begin position="130"/>
        <end position="150"/>
    </location>
</feature>
<gene>
    <name evidence="2" type="ORF">ADH67_11035</name>
</gene>
<feature type="transmembrane region" description="Helical" evidence="1">
    <location>
        <begin position="80"/>
        <end position="97"/>
    </location>
</feature>
<keyword evidence="3" id="KW-1185">Reference proteome</keyword>
<evidence type="ECO:0000256" key="1">
    <source>
        <dbReference type="SAM" id="Phobius"/>
    </source>
</evidence>
<comment type="caution">
    <text evidence="2">The sequence shown here is derived from an EMBL/GenBank/DDBJ whole genome shotgun (WGS) entry which is preliminary data.</text>
</comment>
<dbReference type="RefSeq" id="WP_066595704.1">
    <property type="nucleotide sequence ID" value="NZ_CAJTBZ010000025.1"/>
</dbReference>
<proteinExistence type="predicted"/>
<organism evidence="2 3">
    <name type="scientific">Turicimonas muris</name>
    <dbReference type="NCBI Taxonomy" id="1796652"/>
    <lineage>
        <taxon>Bacteria</taxon>
        <taxon>Pseudomonadati</taxon>
        <taxon>Pseudomonadota</taxon>
        <taxon>Betaproteobacteria</taxon>
        <taxon>Burkholderiales</taxon>
        <taxon>Sutterellaceae</taxon>
        <taxon>Turicimonas</taxon>
    </lineage>
</organism>
<feature type="transmembrane region" description="Helical" evidence="1">
    <location>
        <begin position="51"/>
        <end position="68"/>
    </location>
</feature>
<evidence type="ECO:0000313" key="3">
    <source>
        <dbReference type="Proteomes" id="UP000214610"/>
    </source>
</evidence>